<organism evidence="2 3">
    <name type="scientific">Escherichia coli HVH 36</name>
    <name type="common">4-5675286</name>
    <dbReference type="NCBI Taxonomy" id="1280986"/>
    <lineage>
        <taxon>Bacteria</taxon>
        <taxon>Pseudomonadati</taxon>
        <taxon>Pseudomonadota</taxon>
        <taxon>Gammaproteobacteria</taxon>
        <taxon>Enterobacterales</taxon>
        <taxon>Enterobacteriaceae</taxon>
        <taxon>Escherichia</taxon>
    </lineage>
</organism>
<proteinExistence type="predicted"/>
<dbReference type="Proteomes" id="UP000017766">
    <property type="component" value="Unassembled WGS sequence"/>
</dbReference>
<evidence type="ECO:0000313" key="3">
    <source>
        <dbReference type="Proteomes" id="UP000017766"/>
    </source>
</evidence>
<evidence type="ECO:0000313" key="2">
    <source>
        <dbReference type="EMBL" id="ESP06094.1"/>
    </source>
</evidence>
<feature type="domain" description="SH3b" evidence="1">
    <location>
        <begin position="297"/>
        <end position="351"/>
    </location>
</feature>
<dbReference type="Gene3D" id="2.30.30.40">
    <property type="entry name" value="SH3 Domains"/>
    <property type="match status" value="1"/>
</dbReference>
<dbReference type="AlphaFoldDB" id="A0A7U9NYU4"/>
<comment type="caution">
    <text evidence="2">The sequence shown here is derived from an EMBL/GenBank/DDBJ whole genome shotgun (WGS) entry which is preliminary data.</text>
</comment>
<accession>A0A7U9NYU4</accession>
<sequence>MTVNKVKDIKHISLNSNNKAEGTVFYDYLNEIKGVRHKKISGLLNSEYIYKSLVKQFGTVKKQELINDCFRKELESLPKVTRIAHQFREQMVFLQKQYQAAFPSDANEHIQIIKNQAEMAMPLRKNSEAINKIAGLNNMEEVFKELHSNINYKIKISKDIKEIIKQYNKTRSVLLEQVVELGLVTIAQAYANDSIKSAHTESEHQNKGFNKSSSTFFDSFKALPSPIQIFLLWIFYQVVLGAITDYAKEKTLSQIYKMESYLLSLNEDKPISKQKLTQENKDIQWEDLNNFRAITGDNVRLHVGPSLNSEVIECIGKNTIVAILDKKDRQWLYVQVKSGDEFITGWITRTYTKPLKA</sequence>
<dbReference type="Pfam" id="PF08239">
    <property type="entry name" value="SH3_3"/>
    <property type="match status" value="1"/>
</dbReference>
<evidence type="ECO:0000259" key="1">
    <source>
        <dbReference type="Pfam" id="PF08239"/>
    </source>
</evidence>
<protein>
    <recommendedName>
        <fullName evidence="1">SH3b domain-containing protein</fullName>
    </recommendedName>
</protein>
<name>A0A7U9NYU4_ECOLX</name>
<reference evidence="2 3" key="1">
    <citation type="submission" date="2013-08" db="EMBL/GenBank/DDBJ databases">
        <title>The Genome Sequence of Escherichia coli HVH 36 (4-5675286).</title>
        <authorList>
            <consortium name="The Broad Institute Genome Sequencing Platform"/>
            <consortium name="The Broad Institute Genome Sequencing Center for Infectious Disease"/>
            <person name="Feldgarden M."/>
            <person name="Frimodt-Moller N."/>
            <person name="Leihof R.F."/>
            <person name="Rasmussen L."/>
            <person name="Young S.K."/>
            <person name="Zeng Q."/>
            <person name="Gargeya S."/>
            <person name="Fitzgerald M."/>
            <person name="Abouelleil A."/>
            <person name="Alvarado L."/>
            <person name="Berlin A.M."/>
            <person name="Chapman S.B."/>
            <person name="Gainer-Dewar J."/>
            <person name="Goldberg J."/>
            <person name="Gnerre S."/>
            <person name="Griggs A."/>
            <person name="Gujja S."/>
            <person name="Hansen M."/>
            <person name="Howarth C."/>
            <person name="Imamovic A."/>
            <person name="Ireland A."/>
            <person name="Larimer J."/>
            <person name="McCowan C."/>
            <person name="Murphy C."/>
            <person name="Pearson M."/>
            <person name="Poon T."/>
            <person name="Priest M."/>
            <person name="Roberts A."/>
            <person name="Saif S."/>
            <person name="Shea T."/>
            <person name="Sykes S."/>
            <person name="Wortman J."/>
            <person name="Nusbaum C."/>
            <person name="Birren B."/>
        </authorList>
    </citation>
    <scope>NUCLEOTIDE SEQUENCE [LARGE SCALE GENOMIC DNA]</scope>
    <source>
        <strain evidence="3">HVH 36 (4-5675286)</strain>
    </source>
</reference>
<dbReference type="InterPro" id="IPR003646">
    <property type="entry name" value="SH3-like_bac-type"/>
</dbReference>
<dbReference type="RefSeq" id="WP_023356297.1">
    <property type="nucleotide sequence ID" value="NZ_KI538663.1"/>
</dbReference>
<gene>
    <name evidence="2" type="ORF">G711_04921</name>
</gene>
<dbReference type="EMBL" id="AYLQ01000048">
    <property type="protein sequence ID" value="ESP06094.1"/>
    <property type="molecule type" value="Genomic_DNA"/>
</dbReference>